<evidence type="ECO:0000313" key="5">
    <source>
        <dbReference type="EMBL" id="TKR22305.1"/>
    </source>
</evidence>
<evidence type="ECO:0000313" key="6">
    <source>
        <dbReference type="Proteomes" id="UP000308121"/>
    </source>
</evidence>
<protein>
    <recommendedName>
        <fullName evidence="2">UPF0225 protein FA014_17135</fullName>
    </recommendedName>
</protein>
<dbReference type="OrthoDB" id="21421at2"/>
<dbReference type="InterPro" id="IPR004027">
    <property type="entry name" value="SEC_C_motif"/>
</dbReference>
<evidence type="ECO:0000256" key="1">
    <source>
        <dbReference type="ARBA" id="ARBA00010839"/>
    </source>
</evidence>
<name>A0A7Z8JYP5_9CELL</name>
<feature type="region of interest" description="Disordered" evidence="3">
    <location>
        <begin position="1"/>
        <end position="30"/>
    </location>
</feature>
<dbReference type="InterPro" id="IPR023006">
    <property type="entry name" value="YchJ-like"/>
</dbReference>
<dbReference type="HAMAP" id="MF_00612">
    <property type="entry name" value="UPF0225"/>
    <property type="match status" value="1"/>
</dbReference>
<reference evidence="5 6" key="1">
    <citation type="submission" date="2019-05" db="EMBL/GenBank/DDBJ databases">
        <title>Genome sequence of Cellulomonas hominis strain CS1.</title>
        <authorList>
            <person name="Belmont J."/>
            <person name="Maclea K.S."/>
        </authorList>
    </citation>
    <scope>NUCLEOTIDE SEQUENCE [LARGE SCALE GENOMIC DNA]</scope>
    <source>
        <strain evidence="5 6">CS1</strain>
    </source>
</reference>
<evidence type="ECO:0000256" key="3">
    <source>
        <dbReference type="SAM" id="MobiDB-lite"/>
    </source>
</evidence>
<dbReference type="Gene3D" id="3.10.450.50">
    <property type="match status" value="1"/>
</dbReference>
<dbReference type="PANTHER" id="PTHR33747">
    <property type="entry name" value="UPF0225 PROTEIN SCO1677"/>
    <property type="match status" value="1"/>
</dbReference>
<dbReference type="InterPro" id="IPR032710">
    <property type="entry name" value="NTF2-like_dom_sf"/>
</dbReference>
<dbReference type="Pfam" id="PF02810">
    <property type="entry name" value="SEC-C"/>
    <property type="match status" value="1"/>
</dbReference>
<proteinExistence type="inferred from homology"/>
<dbReference type="Pfam" id="PF17775">
    <property type="entry name" value="YchJ_M-like"/>
    <property type="match status" value="1"/>
</dbReference>
<dbReference type="InterPro" id="IPR048469">
    <property type="entry name" value="YchJ-like_M"/>
</dbReference>
<feature type="compositionally biased region" description="Basic and acidic residues" evidence="3">
    <location>
        <begin position="1"/>
        <end position="11"/>
    </location>
</feature>
<evidence type="ECO:0000256" key="2">
    <source>
        <dbReference type="HAMAP-Rule" id="MF_00612"/>
    </source>
</evidence>
<comment type="caution">
    <text evidence="5">The sequence shown here is derived from an EMBL/GenBank/DDBJ whole genome shotgun (WGS) entry which is preliminary data.</text>
</comment>
<dbReference type="EMBL" id="SZYE01000207">
    <property type="protein sequence ID" value="TKR22305.1"/>
    <property type="molecule type" value="Genomic_DNA"/>
</dbReference>
<evidence type="ECO:0000259" key="4">
    <source>
        <dbReference type="Pfam" id="PF17775"/>
    </source>
</evidence>
<comment type="similarity">
    <text evidence="1 2">Belongs to the UPF0225 family.</text>
</comment>
<feature type="compositionally biased region" description="Low complexity" evidence="3">
    <location>
        <begin position="12"/>
        <end position="24"/>
    </location>
</feature>
<sequence length="160" mass="17141">MHPARDAERAPRGNPAAPGPTGRADTGPVPTPTRCPCLSGLPYDECCGPLHRRERTAPTAEALMRSRYSAFAVGDAGYLLATWHPATRPASLDLDDTTAWRRLDVLATDGGGPFDTTGTVEFRASYSDPGGRGSLHEVSRFVREDGAWTYVDGSIDPGRD</sequence>
<dbReference type="Proteomes" id="UP000308121">
    <property type="component" value="Unassembled WGS sequence"/>
</dbReference>
<feature type="domain" description="YchJ-like middle NTF2-like" evidence="4">
    <location>
        <begin position="59"/>
        <end position="153"/>
    </location>
</feature>
<accession>A0A7Z8JYP5</accession>
<gene>
    <name evidence="5" type="ORF">FA014_17135</name>
</gene>
<dbReference type="SUPFAM" id="SSF54427">
    <property type="entry name" value="NTF2-like"/>
    <property type="match status" value="1"/>
</dbReference>
<dbReference type="PANTHER" id="PTHR33747:SF1">
    <property type="entry name" value="ADENYLATE CYCLASE-ASSOCIATED CAP C-TERMINAL DOMAIN-CONTAINING PROTEIN"/>
    <property type="match status" value="1"/>
</dbReference>
<organism evidence="5 6">
    <name type="scientific">Cellulomonas hominis</name>
    <dbReference type="NCBI Taxonomy" id="156981"/>
    <lineage>
        <taxon>Bacteria</taxon>
        <taxon>Bacillati</taxon>
        <taxon>Actinomycetota</taxon>
        <taxon>Actinomycetes</taxon>
        <taxon>Micrococcales</taxon>
        <taxon>Cellulomonadaceae</taxon>
        <taxon>Cellulomonas</taxon>
    </lineage>
</organism>
<dbReference type="AlphaFoldDB" id="A0A7Z8JYP5"/>